<evidence type="ECO:0000256" key="1">
    <source>
        <dbReference type="ARBA" id="ARBA00006100"/>
    </source>
</evidence>
<dbReference type="SFLD" id="SFLDF00288">
    <property type="entry name" value="HemN-like__clustered_with_nucl"/>
    <property type="match status" value="1"/>
</dbReference>
<reference evidence="5 6" key="2">
    <citation type="submission" date="2017-09" db="EMBL/GenBank/DDBJ databases">
        <title>Bacillus patelloidae sp. nov., isolated from the intestinal tract of a marine limpet.</title>
        <authorList>
            <person name="Liu R."/>
            <person name="Dong C."/>
            <person name="Shao Z."/>
        </authorList>
    </citation>
    <scope>NUCLEOTIDE SEQUENCE [LARGE SCALE GENOMIC DNA]</scope>
    <source>
        <strain evidence="5 6">SA5d-4</strain>
    </source>
</reference>
<evidence type="ECO:0000259" key="4">
    <source>
        <dbReference type="PROSITE" id="PS51918"/>
    </source>
</evidence>
<dbReference type="GO" id="GO:0051539">
    <property type="term" value="F:4 iron, 4 sulfur cluster binding"/>
    <property type="evidence" value="ECO:0007669"/>
    <property type="project" value="UniProtKB-UniRule"/>
</dbReference>
<keyword evidence="3" id="KW-0143">Chaperone</keyword>
<keyword evidence="3" id="KW-0963">Cytoplasm</keyword>
<dbReference type="SFLD" id="SFLDS00029">
    <property type="entry name" value="Radical_SAM"/>
    <property type="match status" value="1"/>
</dbReference>
<dbReference type="NCBIfam" id="TIGR00539">
    <property type="entry name" value="hemN_rel"/>
    <property type="match status" value="1"/>
</dbReference>
<dbReference type="GO" id="GO:0046872">
    <property type="term" value="F:metal ion binding"/>
    <property type="evidence" value="ECO:0007669"/>
    <property type="project" value="UniProtKB-UniRule"/>
</dbReference>
<comment type="function">
    <text evidence="3">Probably acts as a heme chaperone, transferring heme to an unknown acceptor. Binds one molecule of heme per monomer, possibly covalently. Binds 1 [4Fe-4S] cluster. The cluster is coordinated with 3 cysteines and an exchangeable S-adenosyl-L-methionine.</text>
</comment>
<protein>
    <recommendedName>
        <fullName evidence="2 3">Heme chaperone HemW</fullName>
    </recommendedName>
</protein>
<comment type="subcellular location">
    <subcellularLocation>
        <location evidence="3">Cytoplasm</location>
    </subcellularLocation>
</comment>
<keyword evidence="3" id="KW-0949">S-adenosyl-L-methionine</keyword>
<comment type="caution">
    <text evidence="5">The sequence shown here is derived from an EMBL/GenBank/DDBJ whole genome shotgun (WGS) entry which is preliminary data.</text>
</comment>
<reference evidence="6" key="1">
    <citation type="submission" date="2017-08" db="EMBL/GenBank/DDBJ databases">
        <authorList>
            <person name="Huang Z."/>
        </authorList>
    </citation>
    <scope>NUCLEOTIDE SEQUENCE [LARGE SCALE GENOMIC DNA]</scope>
    <source>
        <strain evidence="6">SA5d-4</strain>
    </source>
</reference>
<dbReference type="Gene3D" id="3.30.750.200">
    <property type="match status" value="1"/>
</dbReference>
<dbReference type="AlphaFoldDB" id="A0A263BX45"/>
<dbReference type="RefSeq" id="WP_094922816.1">
    <property type="nucleotide sequence ID" value="NZ_NPIA01000002.1"/>
</dbReference>
<gene>
    <name evidence="5" type="ORF">CIB95_05165</name>
</gene>
<keyword evidence="3" id="KW-0349">Heme</keyword>
<proteinExistence type="inferred from homology"/>
<dbReference type="InterPro" id="IPR058240">
    <property type="entry name" value="rSAM_sf"/>
</dbReference>
<dbReference type="PANTHER" id="PTHR13932">
    <property type="entry name" value="COPROPORPHYRINIGEN III OXIDASE"/>
    <property type="match status" value="1"/>
</dbReference>
<dbReference type="SMART" id="SM00729">
    <property type="entry name" value="Elp3"/>
    <property type="match status" value="1"/>
</dbReference>
<dbReference type="PROSITE" id="PS51918">
    <property type="entry name" value="RADICAL_SAM"/>
    <property type="match status" value="1"/>
</dbReference>
<organism evidence="5 6">
    <name type="scientific">Lottiidibacillus patelloidae</name>
    <dbReference type="NCBI Taxonomy" id="2670334"/>
    <lineage>
        <taxon>Bacteria</taxon>
        <taxon>Bacillati</taxon>
        <taxon>Bacillota</taxon>
        <taxon>Bacilli</taxon>
        <taxon>Bacillales</taxon>
        <taxon>Bacillaceae</taxon>
        <taxon>Lottiidibacillus</taxon>
    </lineage>
</organism>
<dbReference type="SFLD" id="SFLDF00562">
    <property type="entry name" value="HemN-like__clustered_with_heat"/>
    <property type="match status" value="1"/>
</dbReference>
<dbReference type="Proteomes" id="UP000217083">
    <property type="component" value="Unassembled WGS sequence"/>
</dbReference>
<evidence type="ECO:0000313" key="6">
    <source>
        <dbReference type="Proteomes" id="UP000217083"/>
    </source>
</evidence>
<dbReference type="GO" id="GO:0006779">
    <property type="term" value="P:porphyrin-containing compound biosynthetic process"/>
    <property type="evidence" value="ECO:0007669"/>
    <property type="project" value="InterPro"/>
</dbReference>
<dbReference type="SUPFAM" id="SSF102114">
    <property type="entry name" value="Radical SAM enzymes"/>
    <property type="match status" value="1"/>
</dbReference>
<dbReference type="Pfam" id="PF06969">
    <property type="entry name" value="HemN_C"/>
    <property type="match status" value="1"/>
</dbReference>
<evidence type="ECO:0000313" key="5">
    <source>
        <dbReference type="EMBL" id="OZM57756.1"/>
    </source>
</evidence>
<dbReference type="Pfam" id="PF04055">
    <property type="entry name" value="Radical_SAM"/>
    <property type="match status" value="1"/>
</dbReference>
<feature type="domain" description="Radical SAM core" evidence="4">
    <location>
        <begin position="1"/>
        <end position="235"/>
    </location>
</feature>
<keyword evidence="3" id="KW-0408">Iron</keyword>
<dbReference type="GO" id="GO:0004109">
    <property type="term" value="F:coproporphyrinogen oxidase activity"/>
    <property type="evidence" value="ECO:0007669"/>
    <property type="project" value="InterPro"/>
</dbReference>
<comment type="similarity">
    <text evidence="1">Belongs to the anaerobic coproporphyrinogen-III oxidase family. HemW subfamily.</text>
</comment>
<name>A0A263BX45_9BACI</name>
<sequence length="381" mass="43721">MPEAIYIHIPFCEQICHYCDFNKVFLANQPVEEYLDALEKELIATLEKNPPQKIKTIFVGGGTPTSLNEQQLERFLSMIERHLLPFATSDLEFTFEANPNNGLHSKLSILKQGRVNRISYGVQTFDNELLKTIGRTHRKKDVFEAVEEAKKIGFTNISVDLMFSLPGQSFAQFEETLDTAFSLDIPHFSSYSLQVEPKTVFYNMRRKGKLALPAEDESATMFELLIDRMKEQGYKQYEISNFAKPGFESIHNLTYWNNEEYYGIGAGAHSYVANKRNANAGPLNKYINMVEETGFAYIDVHEVTKNESMEEELFLGLRRASGVSKKHFYNRYKVSIENIFGKQINDLKQRGLLQETDDFIQLTRAGFLLGNEVFQEFIGIS</sequence>
<dbReference type="InterPro" id="IPR034505">
    <property type="entry name" value="Coproporphyrinogen-III_oxidase"/>
</dbReference>
<dbReference type="SFLD" id="SFLDG01065">
    <property type="entry name" value="anaerobic_coproporphyrinogen-I"/>
    <property type="match status" value="1"/>
</dbReference>
<keyword evidence="3" id="KW-0411">Iron-sulfur</keyword>
<dbReference type="InterPro" id="IPR006638">
    <property type="entry name" value="Elp3/MiaA/NifB-like_rSAM"/>
</dbReference>
<keyword evidence="3" id="KW-0479">Metal-binding</keyword>
<dbReference type="InterPro" id="IPR004559">
    <property type="entry name" value="HemW-like"/>
</dbReference>
<dbReference type="InterPro" id="IPR007197">
    <property type="entry name" value="rSAM"/>
</dbReference>
<accession>A0A263BX45</accession>
<dbReference type="SFLD" id="SFLDG01082">
    <property type="entry name" value="B12-binding_domain_containing"/>
    <property type="match status" value="1"/>
</dbReference>
<dbReference type="PANTHER" id="PTHR13932:SF5">
    <property type="entry name" value="RADICAL S-ADENOSYL METHIONINE DOMAIN-CONTAINING PROTEIN 1, MITOCHONDRIAL"/>
    <property type="match status" value="1"/>
</dbReference>
<dbReference type="EMBL" id="NPIA01000002">
    <property type="protein sequence ID" value="OZM57756.1"/>
    <property type="molecule type" value="Genomic_DNA"/>
</dbReference>
<keyword evidence="3" id="KW-0004">4Fe-4S</keyword>
<evidence type="ECO:0000256" key="2">
    <source>
        <dbReference type="ARBA" id="ARBA00017228"/>
    </source>
</evidence>
<keyword evidence="6" id="KW-1185">Reference proteome</keyword>
<dbReference type="InterPro" id="IPR010723">
    <property type="entry name" value="HemN_C"/>
</dbReference>
<dbReference type="GO" id="GO:0005737">
    <property type="term" value="C:cytoplasm"/>
    <property type="evidence" value="ECO:0007669"/>
    <property type="project" value="UniProtKB-SubCell"/>
</dbReference>
<evidence type="ECO:0000256" key="3">
    <source>
        <dbReference type="RuleBase" id="RU364116"/>
    </source>
</evidence>